<sequence length="79" mass="8519">MKTLFLLTVLAEEKKTPEAADVVAGWTGFAVFLGLIVATALLCWSFTRQIRKAKLAKEAGVYGAGPGDVREAKDQPTDH</sequence>
<keyword evidence="1" id="KW-1133">Transmembrane helix</keyword>
<accession>A0A7Y9UVQ7</accession>
<dbReference type="RefSeq" id="WP_179501619.1">
    <property type="nucleotide sequence ID" value="NZ_JACCAA010000001.1"/>
</dbReference>
<keyword evidence="3" id="KW-1185">Reference proteome</keyword>
<feature type="transmembrane region" description="Helical" evidence="1">
    <location>
        <begin position="29"/>
        <end position="47"/>
    </location>
</feature>
<evidence type="ECO:0000313" key="3">
    <source>
        <dbReference type="Proteomes" id="UP000540656"/>
    </source>
</evidence>
<protein>
    <submittedName>
        <fullName evidence="2">Uncharacterized protein</fullName>
    </submittedName>
</protein>
<reference evidence="2 3" key="1">
    <citation type="submission" date="2020-07" db="EMBL/GenBank/DDBJ databases">
        <title>Sequencing the genomes of 1000 actinobacteria strains.</title>
        <authorList>
            <person name="Klenk H.-P."/>
        </authorList>
    </citation>
    <scope>NUCLEOTIDE SEQUENCE [LARGE SCALE GENOMIC DNA]</scope>
    <source>
        <strain evidence="2 3">DSM 23819</strain>
    </source>
</reference>
<dbReference type="AlphaFoldDB" id="A0A7Y9UVQ7"/>
<keyword evidence="1" id="KW-0812">Transmembrane</keyword>
<name>A0A7Y9UVQ7_9ACTN</name>
<proteinExistence type="predicted"/>
<keyword evidence="1" id="KW-0472">Membrane</keyword>
<comment type="caution">
    <text evidence="2">The sequence shown here is derived from an EMBL/GenBank/DDBJ whole genome shotgun (WGS) entry which is preliminary data.</text>
</comment>
<evidence type="ECO:0000313" key="2">
    <source>
        <dbReference type="EMBL" id="NYG58455.1"/>
    </source>
</evidence>
<gene>
    <name evidence="2" type="ORF">BJ980_001378</name>
</gene>
<organism evidence="2 3">
    <name type="scientific">Nocardioides daedukensis</name>
    <dbReference type="NCBI Taxonomy" id="634462"/>
    <lineage>
        <taxon>Bacteria</taxon>
        <taxon>Bacillati</taxon>
        <taxon>Actinomycetota</taxon>
        <taxon>Actinomycetes</taxon>
        <taxon>Propionibacteriales</taxon>
        <taxon>Nocardioidaceae</taxon>
        <taxon>Nocardioides</taxon>
    </lineage>
</organism>
<evidence type="ECO:0000256" key="1">
    <source>
        <dbReference type="SAM" id="Phobius"/>
    </source>
</evidence>
<dbReference type="Proteomes" id="UP000540656">
    <property type="component" value="Unassembled WGS sequence"/>
</dbReference>
<dbReference type="EMBL" id="JACCAA010000001">
    <property type="protein sequence ID" value="NYG58455.1"/>
    <property type="molecule type" value="Genomic_DNA"/>
</dbReference>